<evidence type="ECO:0000313" key="2">
    <source>
        <dbReference type="Proteomes" id="UP000216345"/>
    </source>
</evidence>
<dbReference type="AlphaFoldDB" id="A0A256FXN2"/>
<reference evidence="1 2" key="1">
    <citation type="submission" date="2017-07" db="EMBL/GenBank/DDBJ databases">
        <title>Phylogenetic study on the rhizospheric bacterium Ochrobactrum sp. A44.</title>
        <authorList>
            <person name="Krzyzanowska D.M."/>
            <person name="Ossowicki A."/>
            <person name="Rajewska M."/>
            <person name="Maciag T."/>
            <person name="Kaczynski Z."/>
            <person name="Czerwicka M."/>
            <person name="Jafra S."/>
        </authorList>
    </citation>
    <scope>NUCLEOTIDE SEQUENCE [LARGE SCALE GENOMIC DNA]</scope>
    <source>
        <strain evidence="1 2">PR17</strain>
    </source>
</reference>
<dbReference type="Proteomes" id="UP000216345">
    <property type="component" value="Unassembled WGS sequence"/>
</dbReference>
<gene>
    <name evidence="1" type="ORF">CEV32_4918</name>
</gene>
<dbReference type="EMBL" id="NNRK01000002">
    <property type="protein sequence ID" value="OYR19617.1"/>
    <property type="molecule type" value="Genomic_DNA"/>
</dbReference>
<protein>
    <submittedName>
        <fullName evidence="1">Uncharacterized protein</fullName>
    </submittedName>
</protein>
<comment type="caution">
    <text evidence="1">The sequence shown here is derived from an EMBL/GenBank/DDBJ whole genome shotgun (WGS) entry which is preliminary data.</text>
</comment>
<organism evidence="1 2">
    <name type="scientific">Brucella rhizosphaerae</name>
    <dbReference type="NCBI Taxonomy" id="571254"/>
    <lineage>
        <taxon>Bacteria</taxon>
        <taxon>Pseudomonadati</taxon>
        <taxon>Pseudomonadota</taxon>
        <taxon>Alphaproteobacteria</taxon>
        <taxon>Hyphomicrobiales</taxon>
        <taxon>Brucellaceae</taxon>
        <taxon>Brucella/Ochrobactrum group</taxon>
        <taxon>Brucella</taxon>
    </lineage>
</organism>
<accession>A0A256FXN2</accession>
<evidence type="ECO:0000313" key="1">
    <source>
        <dbReference type="EMBL" id="OYR19617.1"/>
    </source>
</evidence>
<sequence>MNDLKKPTSDLKAKFDIARSVKLPATAPVTQPSPPAPPVQSSVQKRSTVYVSLPFTFALHETHYAAADALARKIGCQIEDILLLISKRFDEQAINLHSATSPARTGPSKRVLLKIAQNTIDRVRMMKDPLNIRSDGYLLRPPVIAALDRLAGTVLQELKEKYDV</sequence>
<keyword evidence="2" id="KW-1185">Reference proteome</keyword>
<proteinExistence type="predicted"/>
<dbReference type="RefSeq" id="WP_094573406.1">
    <property type="nucleotide sequence ID" value="NZ_JBHEEL010000024.1"/>
</dbReference>
<name>A0A256FXN2_9HYPH</name>